<reference evidence="3" key="1">
    <citation type="submission" date="2021-03" db="EMBL/GenBank/DDBJ databases">
        <authorList>
            <person name="Wang G."/>
        </authorList>
    </citation>
    <scope>NUCLEOTIDE SEQUENCE</scope>
    <source>
        <strain evidence="3">KCTC 12899</strain>
    </source>
</reference>
<evidence type="ECO:0000256" key="1">
    <source>
        <dbReference type="PROSITE-ProRule" id="PRU00169"/>
    </source>
</evidence>
<name>A0A8J7Q9M3_9BACT</name>
<dbReference type="EMBL" id="JAFREP010000022">
    <property type="protein sequence ID" value="MBO1321211.1"/>
    <property type="molecule type" value="Genomic_DNA"/>
</dbReference>
<dbReference type="SUPFAM" id="SSF54631">
    <property type="entry name" value="CBS-domain pair"/>
    <property type="match status" value="1"/>
</dbReference>
<dbReference type="RefSeq" id="WP_207861185.1">
    <property type="nucleotide sequence ID" value="NZ_JAFREP010000022.1"/>
</dbReference>
<keyword evidence="4" id="KW-1185">Reference proteome</keyword>
<protein>
    <recommendedName>
        <fullName evidence="2">Response regulatory domain-containing protein</fullName>
    </recommendedName>
</protein>
<dbReference type="InterPro" id="IPR011006">
    <property type="entry name" value="CheY-like_superfamily"/>
</dbReference>
<evidence type="ECO:0000313" key="4">
    <source>
        <dbReference type="Proteomes" id="UP000664417"/>
    </source>
</evidence>
<accession>A0A8J7Q9M3</accession>
<dbReference type="GO" id="GO:0000160">
    <property type="term" value="P:phosphorelay signal transduction system"/>
    <property type="evidence" value="ECO:0007669"/>
    <property type="project" value="InterPro"/>
</dbReference>
<dbReference type="Proteomes" id="UP000664417">
    <property type="component" value="Unassembled WGS sequence"/>
</dbReference>
<proteinExistence type="predicted"/>
<feature type="modified residue" description="4-aspartylphosphate" evidence="1">
    <location>
        <position position="58"/>
    </location>
</feature>
<dbReference type="InterPro" id="IPR001789">
    <property type="entry name" value="Sig_transdc_resp-reg_receiver"/>
</dbReference>
<evidence type="ECO:0000313" key="3">
    <source>
        <dbReference type="EMBL" id="MBO1321211.1"/>
    </source>
</evidence>
<sequence length="273" mass="31361">MAERQGLLFSRSEIQARIIATKLRDEGFLIDQIVDDPSGWQAVFQGRHPAPGEFLVMDFDSDPLIAISLLDELHASPEWHQVPVFFVSRSISENEIERFLTKLHVGFIQIPAPKGRLATLINNYLDKCSRREDQSDLLENPLPAKVKAYHLLRGKPHFLDPETPLHEVRDFLIRKGATYVLTNYNGELSIHTMRDHLRALNQTTDTGRPLRNYLNQHFLSLQHDVDWTIAFTTFAGSDARHLILTNGTEVVGVIEPECFHKVVMRRIFLSEFR</sequence>
<keyword evidence="1" id="KW-0597">Phosphoprotein</keyword>
<dbReference type="SUPFAM" id="SSF52172">
    <property type="entry name" value="CheY-like"/>
    <property type="match status" value="1"/>
</dbReference>
<gene>
    <name evidence="3" type="ORF">J3U88_22210</name>
</gene>
<organism evidence="3 4">
    <name type="scientific">Acanthopleuribacter pedis</name>
    <dbReference type="NCBI Taxonomy" id="442870"/>
    <lineage>
        <taxon>Bacteria</taxon>
        <taxon>Pseudomonadati</taxon>
        <taxon>Acidobacteriota</taxon>
        <taxon>Holophagae</taxon>
        <taxon>Acanthopleuribacterales</taxon>
        <taxon>Acanthopleuribacteraceae</taxon>
        <taxon>Acanthopleuribacter</taxon>
    </lineage>
</organism>
<comment type="caution">
    <text evidence="3">The sequence shown here is derived from an EMBL/GenBank/DDBJ whole genome shotgun (WGS) entry which is preliminary data.</text>
</comment>
<dbReference type="PROSITE" id="PS50110">
    <property type="entry name" value="RESPONSE_REGULATORY"/>
    <property type="match status" value="1"/>
</dbReference>
<dbReference type="Gene3D" id="3.40.50.2300">
    <property type="match status" value="1"/>
</dbReference>
<evidence type="ECO:0000259" key="2">
    <source>
        <dbReference type="PROSITE" id="PS50110"/>
    </source>
</evidence>
<feature type="domain" description="Response regulatory" evidence="2">
    <location>
        <begin position="5"/>
        <end position="125"/>
    </location>
</feature>
<dbReference type="AlphaFoldDB" id="A0A8J7Q9M3"/>
<dbReference type="InterPro" id="IPR046342">
    <property type="entry name" value="CBS_dom_sf"/>
</dbReference>